<sequence length="207" mass="21727">MVAPTTSPARPARRVALRRRLAALLVVGATLGLAACAQQPGPFQPFADDGPAADVEAIRSSLPDAIAREENVGRLVLDADGRATAELNLSDAAAERRRSELAAVAAPSRVAMVLPRLEEGVATLVKQPSTAAQLGYTDASFELDEFAGISVDGAHATAILSGKECYTHLDEATACGVPSRFRLTLARADDGRWLIERKRSQAIAGEG</sequence>
<protein>
    <submittedName>
        <fullName evidence="2">Uncharacterized protein</fullName>
    </submittedName>
</protein>
<comment type="caution">
    <text evidence="2">The sequence shown here is derived from an EMBL/GenBank/DDBJ whole genome shotgun (WGS) entry which is preliminary data.</text>
</comment>
<dbReference type="Proteomes" id="UP001321453">
    <property type="component" value="Unassembled WGS sequence"/>
</dbReference>
<gene>
    <name evidence="2" type="ORF">QRT05_04650</name>
</gene>
<dbReference type="RefSeq" id="WP_289445738.1">
    <property type="nucleotide sequence ID" value="NZ_JAUCGR010000001.1"/>
</dbReference>
<evidence type="ECO:0000256" key="1">
    <source>
        <dbReference type="SAM" id="SignalP"/>
    </source>
</evidence>
<keyword evidence="3" id="KW-1185">Reference proteome</keyword>
<feature type="signal peptide" evidence="1">
    <location>
        <begin position="1"/>
        <end position="37"/>
    </location>
</feature>
<name>A0ABT7S4R9_9CELL</name>
<evidence type="ECO:0000313" key="2">
    <source>
        <dbReference type="EMBL" id="MDM7830612.1"/>
    </source>
</evidence>
<feature type="chain" id="PRO_5045841386" evidence="1">
    <location>
        <begin position="38"/>
        <end position="207"/>
    </location>
</feature>
<organism evidence="2 3">
    <name type="scientific">Cellulomonas edaphi</name>
    <dbReference type="NCBI Taxonomy" id="3053468"/>
    <lineage>
        <taxon>Bacteria</taxon>
        <taxon>Bacillati</taxon>
        <taxon>Actinomycetota</taxon>
        <taxon>Actinomycetes</taxon>
        <taxon>Micrococcales</taxon>
        <taxon>Cellulomonadaceae</taxon>
        <taxon>Cellulomonas</taxon>
    </lineage>
</organism>
<accession>A0ABT7S4R9</accession>
<evidence type="ECO:0000313" key="3">
    <source>
        <dbReference type="Proteomes" id="UP001321453"/>
    </source>
</evidence>
<keyword evidence="1" id="KW-0732">Signal</keyword>
<reference evidence="2 3" key="1">
    <citation type="submission" date="2023-06" db="EMBL/GenBank/DDBJ databases">
        <title>Cellulomonas sp. MW9 Whole genome sequence.</title>
        <authorList>
            <person name="Park S."/>
        </authorList>
    </citation>
    <scope>NUCLEOTIDE SEQUENCE [LARGE SCALE GENOMIC DNA]</scope>
    <source>
        <strain evidence="2 3">MW9</strain>
    </source>
</reference>
<dbReference type="EMBL" id="JAUCGR010000001">
    <property type="protein sequence ID" value="MDM7830612.1"/>
    <property type="molecule type" value="Genomic_DNA"/>
</dbReference>
<proteinExistence type="predicted"/>